<dbReference type="PANTHER" id="PTHR37484:SF1">
    <property type="entry name" value="ROD SHAPE-DETERMINING PROTEIN MRED"/>
    <property type="match status" value="1"/>
</dbReference>
<evidence type="ECO:0000256" key="6">
    <source>
        <dbReference type="ARBA" id="ARBA00022989"/>
    </source>
</evidence>
<dbReference type="GO" id="GO:0008360">
    <property type="term" value="P:regulation of cell shape"/>
    <property type="evidence" value="ECO:0007669"/>
    <property type="project" value="UniProtKB-UniRule"/>
</dbReference>
<evidence type="ECO:0000256" key="7">
    <source>
        <dbReference type="ARBA" id="ARBA00023136"/>
    </source>
</evidence>
<evidence type="ECO:0000256" key="3">
    <source>
        <dbReference type="ARBA" id="ARBA00022475"/>
    </source>
</evidence>
<dbReference type="Proteomes" id="UP000664303">
    <property type="component" value="Unassembled WGS sequence"/>
</dbReference>
<keyword evidence="6 9" id="KW-1133">Transmembrane helix</keyword>
<keyword evidence="5 8" id="KW-0133">Cell shape</keyword>
<evidence type="ECO:0000256" key="2">
    <source>
        <dbReference type="ARBA" id="ARBA00007776"/>
    </source>
</evidence>
<dbReference type="Pfam" id="PF04093">
    <property type="entry name" value="MreD"/>
    <property type="match status" value="1"/>
</dbReference>
<evidence type="ECO:0000313" key="10">
    <source>
        <dbReference type="EMBL" id="MBN7795332.1"/>
    </source>
</evidence>
<evidence type="ECO:0000256" key="5">
    <source>
        <dbReference type="ARBA" id="ARBA00022960"/>
    </source>
</evidence>
<evidence type="ECO:0000256" key="1">
    <source>
        <dbReference type="ARBA" id="ARBA00004651"/>
    </source>
</evidence>
<dbReference type="EMBL" id="JAFKCZ010000001">
    <property type="protein sequence ID" value="MBN7795332.1"/>
    <property type="molecule type" value="Genomic_DNA"/>
</dbReference>
<dbReference type="InterPro" id="IPR026034">
    <property type="entry name" value="MreD_proteobac"/>
</dbReference>
<feature type="transmembrane region" description="Helical" evidence="9">
    <location>
        <begin position="74"/>
        <end position="92"/>
    </location>
</feature>
<proteinExistence type="inferred from homology"/>
<evidence type="ECO:0000313" key="11">
    <source>
        <dbReference type="Proteomes" id="UP000664303"/>
    </source>
</evidence>
<dbReference type="RefSeq" id="WP_206558760.1">
    <property type="nucleotide sequence ID" value="NZ_JAFKCZ010000001.1"/>
</dbReference>
<keyword evidence="7 8" id="KW-0472">Membrane</keyword>
<comment type="caution">
    <text evidence="10">The sequence shown here is derived from an EMBL/GenBank/DDBJ whole genome shotgun (WGS) entry which is preliminary data.</text>
</comment>
<dbReference type="GO" id="GO:0005886">
    <property type="term" value="C:plasma membrane"/>
    <property type="evidence" value="ECO:0007669"/>
    <property type="project" value="UniProtKB-SubCell"/>
</dbReference>
<evidence type="ECO:0000256" key="9">
    <source>
        <dbReference type="SAM" id="Phobius"/>
    </source>
</evidence>
<reference evidence="10" key="1">
    <citation type="submission" date="2021-02" db="EMBL/GenBank/DDBJ databases">
        <title>PHA producing bacteria isolated from coastal sediment in Guangdong, Shenzhen.</title>
        <authorList>
            <person name="Zheng W."/>
            <person name="Yu S."/>
            <person name="Huang Y."/>
        </authorList>
    </citation>
    <scope>NUCLEOTIDE SEQUENCE</scope>
    <source>
        <strain evidence="10">TN14-10</strain>
    </source>
</reference>
<gene>
    <name evidence="10" type="primary">mreD</name>
    <name evidence="10" type="ORF">JYP50_01940</name>
</gene>
<comment type="subcellular location">
    <subcellularLocation>
        <location evidence="8">Cell inner membrane</location>
    </subcellularLocation>
    <subcellularLocation>
        <location evidence="1">Cell membrane</location>
        <topology evidence="1">Multi-pass membrane protein</topology>
    </subcellularLocation>
</comment>
<dbReference type="PIRSF" id="PIRSF018472">
    <property type="entry name" value="MreD_proteobac"/>
    <property type="match status" value="1"/>
</dbReference>
<feature type="transmembrane region" description="Helical" evidence="9">
    <location>
        <begin position="6"/>
        <end position="31"/>
    </location>
</feature>
<organism evidence="10 11">
    <name type="scientific">Parahaliea mediterranea</name>
    <dbReference type="NCBI Taxonomy" id="651086"/>
    <lineage>
        <taxon>Bacteria</taxon>
        <taxon>Pseudomonadati</taxon>
        <taxon>Pseudomonadota</taxon>
        <taxon>Gammaproteobacteria</taxon>
        <taxon>Cellvibrionales</taxon>
        <taxon>Halieaceae</taxon>
        <taxon>Parahaliea</taxon>
    </lineage>
</organism>
<protein>
    <recommendedName>
        <fullName evidence="8">Rod shape-determining protein MreD</fullName>
    </recommendedName>
</protein>
<keyword evidence="3 8" id="KW-1003">Cell membrane</keyword>
<evidence type="ECO:0000256" key="8">
    <source>
        <dbReference type="PIRNR" id="PIRNR018472"/>
    </source>
</evidence>
<comment type="similarity">
    <text evidence="2 8">Belongs to the MreD family.</text>
</comment>
<accession>A0A939IKV3</accession>
<dbReference type="NCBIfam" id="TIGR03426">
    <property type="entry name" value="shape_MreD"/>
    <property type="match status" value="1"/>
</dbReference>
<evidence type="ECO:0000256" key="4">
    <source>
        <dbReference type="ARBA" id="ARBA00022692"/>
    </source>
</evidence>
<name>A0A939IKV3_9GAMM</name>
<keyword evidence="8" id="KW-0997">Cell inner membrane</keyword>
<dbReference type="InterPro" id="IPR007227">
    <property type="entry name" value="Cell_shape_determining_MreD"/>
</dbReference>
<sequence>MVEGGAHGYWVVLASLFTAAVLAVIPLPAWLVWGRPEWIALVLVYWCIALPHRVGVVVAVFAGMAMDLLEGAVLGQNTFALAVLALLSVALYQRLRVFSLWQQSGIVFLLIGIHQLICQWVQNLEGVGARSLLFLLPALTSALLWPLVLHTLRGLRRHYRVA</sequence>
<dbReference type="AlphaFoldDB" id="A0A939IKV3"/>
<feature type="transmembrane region" description="Helical" evidence="9">
    <location>
        <begin position="104"/>
        <end position="122"/>
    </location>
</feature>
<dbReference type="PANTHER" id="PTHR37484">
    <property type="entry name" value="ROD SHAPE-DETERMINING PROTEIN MRED"/>
    <property type="match status" value="1"/>
</dbReference>
<keyword evidence="11" id="KW-1185">Reference proteome</keyword>
<keyword evidence="4 9" id="KW-0812">Transmembrane</keyword>
<feature type="transmembrane region" description="Helical" evidence="9">
    <location>
        <begin position="38"/>
        <end position="62"/>
    </location>
</feature>
<comment type="function">
    <text evidence="8">Involved in formation of the rod shape of the cell. May also contribute to regulation of formation of penicillin-binding proteins.</text>
</comment>
<feature type="transmembrane region" description="Helical" evidence="9">
    <location>
        <begin position="134"/>
        <end position="152"/>
    </location>
</feature>